<protein>
    <submittedName>
        <fullName evidence="2">Uncharacterized protein</fullName>
    </submittedName>
</protein>
<comment type="caution">
    <text evidence="2">The sequence shown here is derived from an EMBL/GenBank/DDBJ whole genome shotgun (WGS) entry which is preliminary data.</text>
</comment>
<proteinExistence type="predicted"/>
<reference evidence="2 3" key="1">
    <citation type="submission" date="2024-10" db="EMBL/GenBank/DDBJ databases">
        <title>Updated reference genomes for cyclostephanoid diatoms.</title>
        <authorList>
            <person name="Roberts W.R."/>
            <person name="Alverson A.J."/>
        </authorList>
    </citation>
    <scope>NUCLEOTIDE SEQUENCE [LARGE SCALE GENOMIC DNA]</scope>
    <source>
        <strain evidence="2 3">AJA010-31</strain>
    </source>
</reference>
<gene>
    <name evidence="2" type="ORF">ACHAWO_011429</name>
</gene>
<feature type="compositionally biased region" description="Low complexity" evidence="1">
    <location>
        <begin position="12"/>
        <end position="25"/>
    </location>
</feature>
<feature type="compositionally biased region" description="Basic and acidic residues" evidence="1">
    <location>
        <begin position="213"/>
        <end position="223"/>
    </location>
</feature>
<accession>A0ABD3P8Z4</accession>
<dbReference type="Proteomes" id="UP001530400">
    <property type="component" value="Unassembled WGS sequence"/>
</dbReference>
<sequence>MSKRGKNSDGEAANNAVAAESNNNDQALSRLLSRLRREHASNFGNDTLKPADVERARYLMEATAGNVGLASWLYWEDYLGGAAAAGAAAAGSAGRDANEAQEQYDEYMEAIRSANDPAGEGDKKLSGNNNEGRKRKHEDEESEHEEPNSEDDETDEDDERKQPATNNNERNNDWEEAVQRALAESQRLREEAAAAAAQRNNNQAAAAAAARQFDLESSPRRDIQVNNNQLEAPPPPMAGRRRLPLGGGGAHHAPPNPQHEMNLAAFFAEVNRVAAAGGGGGGAFAGLQDAAAFQAAAADLHAAAGLPADRMAAHRMNLHHVLNPPGVAAAVGGGGDLLQYLNPLNGVPNQRVSDLLSRLFQGQPLNEEERRDLMAGLGIENNQEFDYMSWLFRDAAPGLRGNIAARAGGGAAAARGNAAAAAAAAAAGAGGDGDDSNNDESDNDDAPEPDNRQEDNVPFDWNEPFVNLGESAPLRRSGRLRAQRNRRSRGRRNHDAAGGVLGRAGGGIGRFHRRAAGRPNDGGAVSDDDDLFVPGPEPVFREIAADKASKIKTGKRKKCDDLNINAKHLHGGDDDDSSVISDASSVDMTEFFHPTDESHAPFHFLWAKTGVESNDESDDEERTVIPKSWLKTGFELSECGNGLAVAVPSDDEWEIVRRSHPQIIRDGPLKSIKGLFPYHCKGVSALLSIVTAMIYSGASIRGNTVTCDADWTPFDELTLEQRKREFPNRLIEALSALIFIAAQTTSARCAVALARMDKHHAYQKKKRTLTPEDEEEFTLSRLKMARRVHQCRVCSWEPDTANNDLPMFPRGRDPKNIRVHSSLTNIEDIKSYVRSHLRSFTSPGGCALFLETIARCHGTTHFRRLFESESKFDKPSEDANERLVGCQCKATLQYLEKKSKDKSLPDSMPDDHDCIRVELLSLLLTGKVHSNYENWCADNLGIGLLRIDRETSVGPRLLRPVKPIWVCLGDFGYSTLMLDKKDFIGNVDSLDTLGKAFKLAHWDCWGGEQTTIKVIPSIYDRPCQHRSPTVVSDMEEDSKRTVTESIVNRMLREQKRETADPWCSGNIYSSSPTRQSIAPITDKELQSIKFHPEDQQFYPQDYKRWRFNVGGGSEWISFFRLSGHQKLIVEMKLAPRICVLIRTRWPLAAVREIAPADRVPLV</sequence>
<feature type="compositionally biased region" description="Acidic residues" evidence="1">
    <location>
        <begin position="140"/>
        <end position="158"/>
    </location>
</feature>
<evidence type="ECO:0000256" key="1">
    <source>
        <dbReference type="SAM" id="MobiDB-lite"/>
    </source>
</evidence>
<name>A0ABD3P8Z4_9STRA</name>
<feature type="compositionally biased region" description="Low complexity" evidence="1">
    <location>
        <begin position="193"/>
        <end position="211"/>
    </location>
</feature>
<feature type="compositionally biased region" description="Gly residues" evidence="1">
    <location>
        <begin position="499"/>
        <end position="509"/>
    </location>
</feature>
<feature type="region of interest" description="Disordered" evidence="1">
    <location>
        <begin position="428"/>
        <end position="532"/>
    </location>
</feature>
<feature type="compositionally biased region" description="Basic residues" evidence="1">
    <location>
        <begin position="476"/>
        <end position="492"/>
    </location>
</feature>
<dbReference type="EMBL" id="JALLPJ020000723">
    <property type="protein sequence ID" value="KAL3784553.1"/>
    <property type="molecule type" value="Genomic_DNA"/>
</dbReference>
<feature type="region of interest" description="Disordered" evidence="1">
    <location>
        <begin position="114"/>
        <end position="253"/>
    </location>
</feature>
<dbReference type="AlphaFoldDB" id="A0ABD3P8Z4"/>
<evidence type="ECO:0000313" key="3">
    <source>
        <dbReference type="Proteomes" id="UP001530400"/>
    </source>
</evidence>
<evidence type="ECO:0000313" key="2">
    <source>
        <dbReference type="EMBL" id="KAL3784553.1"/>
    </source>
</evidence>
<feature type="compositionally biased region" description="Acidic residues" evidence="1">
    <location>
        <begin position="432"/>
        <end position="448"/>
    </location>
</feature>
<organism evidence="2 3">
    <name type="scientific">Cyclotella atomus</name>
    <dbReference type="NCBI Taxonomy" id="382360"/>
    <lineage>
        <taxon>Eukaryota</taxon>
        <taxon>Sar</taxon>
        <taxon>Stramenopiles</taxon>
        <taxon>Ochrophyta</taxon>
        <taxon>Bacillariophyta</taxon>
        <taxon>Coscinodiscophyceae</taxon>
        <taxon>Thalassiosirophycidae</taxon>
        <taxon>Stephanodiscales</taxon>
        <taxon>Stephanodiscaceae</taxon>
        <taxon>Cyclotella</taxon>
    </lineage>
</organism>
<feature type="region of interest" description="Disordered" evidence="1">
    <location>
        <begin position="1"/>
        <end position="25"/>
    </location>
</feature>
<keyword evidence="3" id="KW-1185">Reference proteome</keyword>